<evidence type="ECO:0000313" key="1">
    <source>
        <dbReference type="EMBL" id="QBZ58881.1"/>
    </source>
</evidence>
<proteinExistence type="predicted"/>
<protein>
    <submittedName>
        <fullName evidence="1">Uncharacterized protein</fullName>
    </submittedName>
</protein>
<dbReference type="Proteomes" id="UP000294847">
    <property type="component" value="Chromosome 3"/>
</dbReference>
<gene>
    <name evidence="1" type="ORF">PoMZ_03839</name>
</gene>
<accession>A0A4P7NBP7</accession>
<evidence type="ECO:0000313" key="2">
    <source>
        <dbReference type="Proteomes" id="UP000294847"/>
    </source>
</evidence>
<sequence>MTTPVPVPSKAAIRALRGLVFGTTCSLALVLETRRRRISTVQTAIHNGQRIKSHERYRANAADATIRALEEEILLQSSRPNYYPDDSPRLALSQSDLPWEAREPLSIGSPLGRDSAKTPITRGHLEHQESPDSRDKQVTAVRTFNTAGTESRNKRQLLVDHAQLNETRTRPVSKVKSRPRAALGPTRLKVDPISTAAFRVDSLCATGNKDDLVRAMNLLDSVFDAPMTNLEPHLQQILQSTATLSRALQEAGSLSTAVKLMSAILRLHRVHRLVIDEELYWSHSPLPLAEFVMAQEVPQYDLAIDLFAPKFSKKPGPANSATALDVLKTGEKLFTRLLSRQSFRRVDKVLKRIKCYSCIPGGHESELRILRQLSKSGERVRAVEFFLTQASVDDKSLKYGSCFFEMGDMVFGCVSDLGGYKAFSVLERMLQVRPQSHHIKVEWATQLLYLDWREHGQLEKLVKGFEVLEERRFPEAVAHADAPYRAMIQIMLEAGDESGARRFFEKLVALMPSKKNDGRINLLFALARAKAGDFATMHTMLEQISKSQWADSTDRAACLVSILQAFSEKHTIKQTEEFLRDLLENFQVKPSTYMLTFMAKLYGGVRDTKSLIGWIKFCINSGLKPGPHYSNALLRSCHMDWKFHFMELRQVHRLLQQQGPECTDQVTANIMSKAALASPSVHRKGTISFTLSTKHKSVSRQAVPDRHTIAIAMGKSIENNTPIKAINLYKHATNNGMPHCQRCLRLFVDASLNHYGEANIQGTLFYLQRVQDEAKVDTRGAISHILAWQIKNIDRDLGYEHLERRIQEMLRKMRAAKLVLSGKALNGAAKLYSEAGNHQGAIGLALMAADEQGLVPGYCVTNFAVLLDGYIHTHQPDMIAWLVQTATALGHWDKLARRGQVILKRLRHWRSRIEQVVLENPGSILKKALVPLEVGIAELKSCRRRFEEDERELKGMVLDILKHAALQAENDSLGRFQGVEKVKLAVCPGDVTATTGMDGTKHQAEGIAESG</sequence>
<name>A0A4P7NBP7_PYROR</name>
<dbReference type="VEuPathDB" id="FungiDB:M_BR32_EuGene_00078801"/>
<reference evidence="1 2" key="1">
    <citation type="journal article" date="2019" name="Mol. Biol. Evol.">
        <title>Blast fungal genomes show frequent chromosomal changes, gene gains and losses, and effector gene turnover.</title>
        <authorList>
            <person name="Gomez Luciano L.B."/>
            <person name="Jason Tsai I."/>
            <person name="Chuma I."/>
            <person name="Tosa Y."/>
            <person name="Chen Y.H."/>
            <person name="Li J.Y."/>
            <person name="Li M.Y."/>
            <person name="Jade Lu M.Y."/>
            <person name="Nakayashiki H."/>
            <person name="Li W.H."/>
        </authorList>
    </citation>
    <scope>NUCLEOTIDE SEQUENCE [LARGE SCALE GENOMIC DNA]</scope>
    <source>
        <strain evidence="1">MZ5-1-6</strain>
    </source>
</reference>
<dbReference type="EMBL" id="CP034206">
    <property type="protein sequence ID" value="QBZ58881.1"/>
    <property type="molecule type" value="Genomic_DNA"/>
</dbReference>
<organism evidence="1 2">
    <name type="scientific">Pyricularia oryzae</name>
    <name type="common">Rice blast fungus</name>
    <name type="synonym">Magnaporthe oryzae</name>
    <dbReference type="NCBI Taxonomy" id="318829"/>
    <lineage>
        <taxon>Eukaryota</taxon>
        <taxon>Fungi</taxon>
        <taxon>Dikarya</taxon>
        <taxon>Ascomycota</taxon>
        <taxon>Pezizomycotina</taxon>
        <taxon>Sordariomycetes</taxon>
        <taxon>Sordariomycetidae</taxon>
        <taxon>Magnaporthales</taxon>
        <taxon>Pyriculariaceae</taxon>
        <taxon>Pyricularia</taxon>
    </lineage>
</organism>
<dbReference type="AlphaFoldDB" id="A0A4P7NBP7"/>